<dbReference type="GO" id="GO:0008170">
    <property type="term" value="F:N-methyltransferase activity"/>
    <property type="evidence" value="ECO:0007669"/>
    <property type="project" value="UniProtKB-ARBA"/>
</dbReference>
<keyword evidence="2 6" id="KW-0489">Methyltransferase</keyword>
<dbReference type="GO" id="GO:0003676">
    <property type="term" value="F:nucleic acid binding"/>
    <property type="evidence" value="ECO:0007669"/>
    <property type="project" value="InterPro"/>
</dbReference>
<dbReference type="PANTHER" id="PTHR45875:SF1">
    <property type="entry name" value="METHYLTRANSFERASE N6AMT1"/>
    <property type="match status" value="1"/>
</dbReference>
<dbReference type="PANTHER" id="PTHR45875">
    <property type="entry name" value="METHYLTRANSFERASE N6AMT1"/>
    <property type="match status" value="1"/>
</dbReference>
<dbReference type="CDD" id="cd02440">
    <property type="entry name" value="AdoMet_MTases"/>
    <property type="match status" value="1"/>
</dbReference>
<evidence type="ECO:0000256" key="2">
    <source>
        <dbReference type="ARBA" id="ARBA00022603"/>
    </source>
</evidence>
<evidence type="ECO:0000259" key="5">
    <source>
        <dbReference type="Pfam" id="PF05175"/>
    </source>
</evidence>
<evidence type="ECO:0000313" key="7">
    <source>
        <dbReference type="Proteomes" id="UP000371041"/>
    </source>
</evidence>
<keyword evidence="7" id="KW-1185">Reference proteome</keyword>
<gene>
    <name evidence="6" type="ORF">GIY23_01045</name>
</gene>
<dbReference type="GO" id="GO:0035657">
    <property type="term" value="C:eRF1 methyltransferase complex"/>
    <property type="evidence" value="ECO:0007669"/>
    <property type="project" value="TreeGrafter"/>
</dbReference>
<sequence length="214" mass="22731">MRPPGVYRAQTDTALLCRVLRRGHAVGRRVLDVGSGTGALALEAWRAGASSVTAVDVSRRSVVATWLNTRLHGAVTPVACGDLFGPLGDEKFDLIVANPPYVPSLSTNVPWHRNSRRWDGGPDGRAILDRICAGAAARLTEDGVILVVHSAVCGPERTVERMGQAGLAGTIVERDAIPFGPVMRARATMLAARGLVEPGQSVEELVVVEARRAE</sequence>
<dbReference type="KEGG" id="sace:GIY23_01045"/>
<dbReference type="GO" id="GO:0032259">
    <property type="term" value="P:methylation"/>
    <property type="evidence" value="ECO:0007669"/>
    <property type="project" value="UniProtKB-KW"/>
</dbReference>
<protein>
    <submittedName>
        <fullName evidence="6">Methyltransferase</fullName>
    </submittedName>
</protein>
<dbReference type="Gene3D" id="3.40.50.150">
    <property type="entry name" value="Vaccinia Virus protein VP39"/>
    <property type="match status" value="1"/>
</dbReference>
<organism evidence="6 7">
    <name type="scientific">Allosaccharopolyspora coralli</name>
    <dbReference type="NCBI Taxonomy" id="2665642"/>
    <lineage>
        <taxon>Bacteria</taxon>
        <taxon>Bacillati</taxon>
        <taxon>Actinomycetota</taxon>
        <taxon>Actinomycetes</taxon>
        <taxon>Pseudonocardiales</taxon>
        <taxon>Pseudonocardiaceae</taxon>
        <taxon>Allosaccharopolyspora</taxon>
    </lineage>
</organism>
<evidence type="ECO:0000256" key="3">
    <source>
        <dbReference type="ARBA" id="ARBA00022679"/>
    </source>
</evidence>
<evidence type="ECO:0000256" key="1">
    <source>
        <dbReference type="ARBA" id="ARBA00006149"/>
    </source>
</evidence>
<dbReference type="InterPro" id="IPR052190">
    <property type="entry name" value="Euk-Arch_PrmC-MTase"/>
</dbReference>
<keyword evidence="4" id="KW-0949">S-adenosyl-L-methionine</keyword>
<feature type="domain" description="Methyltransferase small" evidence="5">
    <location>
        <begin position="12"/>
        <end position="158"/>
    </location>
</feature>
<evidence type="ECO:0000256" key="4">
    <source>
        <dbReference type="ARBA" id="ARBA00022691"/>
    </source>
</evidence>
<dbReference type="InterPro" id="IPR002052">
    <property type="entry name" value="DNA_methylase_N6_adenine_CS"/>
</dbReference>
<dbReference type="PROSITE" id="PS00092">
    <property type="entry name" value="N6_MTASE"/>
    <property type="match status" value="1"/>
</dbReference>
<dbReference type="Proteomes" id="UP000371041">
    <property type="component" value="Chromosome"/>
</dbReference>
<name>A0A5Q3QA45_9PSEU</name>
<dbReference type="AlphaFoldDB" id="A0A5Q3QA45"/>
<keyword evidence="3 6" id="KW-0808">Transferase</keyword>
<dbReference type="GO" id="GO:0008276">
    <property type="term" value="F:protein methyltransferase activity"/>
    <property type="evidence" value="ECO:0007669"/>
    <property type="project" value="TreeGrafter"/>
</dbReference>
<comment type="similarity">
    <text evidence="1">Belongs to the eukaryotic/archaeal PrmC-related family.</text>
</comment>
<dbReference type="SUPFAM" id="SSF53335">
    <property type="entry name" value="S-adenosyl-L-methionine-dependent methyltransferases"/>
    <property type="match status" value="1"/>
</dbReference>
<dbReference type="Pfam" id="PF05175">
    <property type="entry name" value="MTS"/>
    <property type="match status" value="1"/>
</dbReference>
<evidence type="ECO:0000313" key="6">
    <source>
        <dbReference type="EMBL" id="QGK68335.1"/>
    </source>
</evidence>
<dbReference type="InterPro" id="IPR029063">
    <property type="entry name" value="SAM-dependent_MTases_sf"/>
</dbReference>
<reference evidence="7" key="1">
    <citation type="submission" date="2019-11" db="EMBL/GenBank/DDBJ databases">
        <title>The complete genome sequence of Saccharopolyspora sp. E2A.</title>
        <authorList>
            <person name="Zhang G."/>
        </authorList>
    </citation>
    <scope>NUCLEOTIDE SEQUENCE [LARGE SCALE GENOMIC DNA]</scope>
    <source>
        <strain evidence="7">E2A</strain>
    </source>
</reference>
<dbReference type="InterPro" id="IPR007848">
    <property type="entry name" value="Small_mtfrase_dom"/>
</dbReference>
<dbReference type="EMBL" id="CP045929">
    <property type="protein sequence ID" value="QGK68335.1"/>
    <property type="molecule type" value="Genomic_DNA"/>
</dbReference>
<dbReference type="GO" id="GO:0008757">
    <property type="term" value="F:S-adenosylmethionine-dependent methyltransferase activity"/>
    <property type="evidence" value="ECO:0007669"/>
    <property type="project" value="TreeGrafter"/>
</dbReference>
<proteinExistence type="inferred from homology"/>
<accession>A0A5Q3QA45</accession>
<dbReference type="RefSeq" id="WP_154074944.1">
    <property type="nucleotide sequence ID" value="NZ_CP045929.1"/>
</dbReference>